<name>A0A5J9TIL3_9POAL</name>
<keyword evidence="2" id="KW-1185">Reference proteome</keyword>
<dbReference type="Proteomes" id="UP000324897">
    <property type="component" value="Chromosome 3"/>
</dbReference>
<gene>
    <name evidence="1" type="ORF">EJB05_44792</name>
</gene>
<sequence>AEADQLQFLDSICAEADQAYIGDGTAQVLCGSVGT</sequence>
<dbReference type="Gramene" id="TVU11219">
    <property type="protein sequence ID" value="TVU11219"/>
    <property type="gene ID" value="EJB05_44792"/>
</dbReference>
<dbReference type="AlphaFoldDB" id="A0A5J9TIL3"/>
<evidence type="ECO:0000313" key="2">
    <source>
        <dbReference type="Proteomes" id="UP000324897"/>
    </source>
</evidence>
<accession>A0A5J9TIL3</accession>
<proteinExistence type="predicted"/>
<feature type="non-terminal residue" evidence="1">
    <location>
        <position position="1"/>
    </location>
</feature>
<organism evidence="1 2">
    <name type="scientific">Eragrostis curvula</name>
    <name type="common">weeping love grass</name>
    <dbReference type="NCBI Taxonomy" id="38414"/>
    <lineage>
        <taxon>Eukaryota</taxon>
        <taxon>Viridiplantae</taxon>
        <taxon>Streptophyta</taxon>
        <taxon>Embryophyta</taxon>
        <taxon>Tracheophyta</taxon>
        <taxon>Spermatophyta</taxon>
        <taxon>Magnoliopsida</taxon>
        <taxon>Liliopsida</taxon>
        <taxon>Poales</taxon>
        <taxon>Poaceae</taxon>
        <taxon>PACMAD clade</taxon>
        <taxon>Chloridoideae</taxon>
        <taxon>Eragrostideae</taxon>
        <taxon>Eragrostidinae</taxon>
        <taxon>Eragrostis</taxon>
    </lineage>
</organism>
<evidence type="ECO:0000313" key="1">
    <source>
        <dbReference type="EMBL" id="TVU11219.1"/>
    </source>
</evidence>
<comment type="caution">
    <text evidence="1">The sequence shown here is derived from an EMBL/GenBank/DDBJ whole genome shotgun (WGS) entry which is preliminary data.</text>
</comment>
<reference evidence="1 2" key="1">
    <citation type="journal article" date="2019" name="Sci. Rep.">
        <title>A high-quality genome of Eragrostis curvula grass provides insights into Poaceae evolution and supports new strategies to enhance forage quality.</title>
        <authorList>
            <person name="Carballo J."/>
            <person name="Santos B.A.C.M."/>
            <person name="Zappacosta D."/>
            <person name="Garbus I."/>
            <person name="Selva J.P."/>
            <person name="Gallo C.A."/>
            <person name="Diaz A."/>
            <person name="Albertini E."/>
            <person name="Caccamo M."/>
            <person name="Echenique V."/>
        </authorList>
    </citation>
    <scope>NUCLEOTIDE SEQUENCE [LARGE SCALE GENOMIC DNA]</scope>
    <source>
        <strain evidence="2">cv. Victoria</strain>
        <tissue evidence="1">Leaf</tissue>
    </source>
</reference>
<protein>
    <submittedName>
        <fullName evidence="1">Uncharacterized protein</fullName>
    </submittedName>
</protein>
<dbReference type="EMBL" id="RWGY01000039">
    <property type="protein sequence ID" value="TVU11219.1"/>
    <property type="molecule type" value="Genomic_DNA"/>
</dbReference>